<sequence length="239" mass="27220">MSVARSVSLNHGAASPTTTAVPIHRHRSHSPTSTRTPTQIHHPSSPSFLPSASLLQSAAGGTHFSTLNQVSSHGESYEAPYGNHPVELDENRQRILQEVLQLFGGKPTPEIFRRSWRRDASFEDPLSKCHGYEQYAPQWFGLAKIFSESKTLSHRVLSSTHQPNRIVYSQKQEYTVRFLRVKKVMNSLVVIDLDEDDKIIKLEDKWNGNDHPTRWGSLWLRRLNAKVVPWLVRVPKVDE</sequence>
<dbReference type="PANTHER" id="PTHR34213">
    <property type="entry name" value="NUCLEAR TRANSPORT FACTOR 2 (NTF2) FAMILY PROTEIN"/>
    <property type="match status" value="1"/>
</dbReference>
<dbReference type="STRING" id="930990.A0A067MGA7"/>
<dbReference type="InParanoid" id="A0A067MGA7"/>
<dbReference type="HOGENOM" id="CLU_1312811_0_0_1"/>
<evidence type="ECO:0000313" key="2">
    <source>
        <dbReference type="EMBL" id="KDQ14559.1"/>
    </source>
</evidence>
<keyword evidence="3" id="KW-1185">Reference proteome</keyword>
<evidence type="ECO:0000313" key="3">
    <source>
        <dbReference type="Proteomes" id="UP000027195"/>
    </source>
</evidence>
<dbReference type="OrthoDB" id="2400485at2759"/>
<dbReference type="EMBL" id="KL198037">
    <property type="protein sequence ID" value="KDQ14559.1"/>
    <property type="molecule type" value="Genomic_DNA"/>
</dbReference>
<feature type="region of interest" description="Disordered" evidence="1">
    <location>
        <begin position="65"/>
        <end position="85"/>
    </location>
</feature>
<reference evidence="3" key="1">
    <citation type="journal article" date="2014" name="Proc. Natl. Acad. Sci. U.S.A.">
        <title>Extensive sampling of basidiomycete genomes demonstrates inadequacy of the white-rot/brown-rot paradigm for wood decay fungi.</title>
        <authorList>
            <person name="Riley R."/>
            <person name="Salamov A.A."/>
            <person name="Brown D.W."/>
            <person name="Nagy L.G."/>
            <person name="Floudas D."/>
            <person name="Held B.W."/>
            <person name="Levasseur A."/>
            <person name="Lombard V."/>
            <person name="Morin E."/>
            <person name="Otillar R."/>
            <person name="Lindquist E.A."/>
            <person name="Sun H."/>
            <person name="LaButti K.M."/>
            <person name="Schmutz J."/>
            <person name="Jabbour D."/>
            <person name="Luo H."/>
            <person name="Baker S.E."/>
            <person name="Pisabarro A.G."/>
            <person name="Walton J.D."/>
            <person name="Blanchette R.A."/>
            <person name="Henrissat B."/>
            <person name="Martin F."/>
            <person name="Cullen D."/>
            <person name="Hibbett D.S."/>
            <person name="Grigoriev I.V."/>
        </authorList>
    </citation>
    <scope>NUCLEOTIDE SEQUENCE [LARGE SCALE GENOMIC DNA]</scope>
    <source>
        <strain evidence="3">FD-172 SS1</strain>
    </source>
</reference>
<feature type="region of interest" description="Disordered" evidence="1">
    <location>
        <begin position="1"/>
        <end position="49"/>
    </location>
</feature>
<dbReference type="Proteomes" id="UP000027195">
    <property type="component" value="Unassembled WGS sequence"/>
</dbReference>
<gene>
    <name evidence="2" type="ORF">BOTBODRAFT_32692</name>
</gene>
<feature type="compositionally biased region" description="Polar residues" evidence="1">
    <location>
        <begin position="1"/>
        <end position="20"/>
    </location>
</feature>
<dbReference type="PANTHER" id="PTHR34213:SF2">
    <property type="entry name" value="NUCLEAR TRANSPORT FACTOR 2 (NTF2) FAMILY PROTEIN"/>
    <property type="match status" value="1"/>
</dbReference>
<evidence type="ECO:0008006" key="4">
    <source>
        <dbReference type="Google" id="ProtNLM"/>
    </source>
</evidence>
<accession>A0A067MGA7</accession>
<name>A0A067MGA7_BOTB1</name>
<evidence type="ECO:0000256" key="1">
    <source>
        <dbReference type="SAM" id="MobiDB-lite"/>
    </source>
</evidence>
<feature type="compositionally biased region" description="Polar residues" evidence="1">
    <location>
        <begin position="65"/>
        <end position="74"/>
    </location>
</feature>
<organism evidence="2 3">
    <name type="scientific">Botryobasidium botryosum (strain FD-172 SS1)</name>
    <dbReference type="NCBI Taxonomy" id="930990"/>
    <lineage>
        <taxon>Eukaryota</taxon>
        <taxon>Fungi</taxon>
        <taxon>Dikarya</taxon>
        <taxon>Basidiomycota</taxon>
        <taxon>Agaricomycotina</taxon>
        <taxon>Agaricomycetes</taxon>
        <taxon>Cantharellales</taxon>
        <taxon>Botryobasidiaceae</taxon>
        <taxon>Botryobasidium</taxon>
    </lineage>
</organism>
<proteinExistence type="predicted"/>
<dbReference type="AlphaFoldDB" id="A0A067MGA7"/>
<feature type="compositionally biased region" description="Low complexity" evidence="1">
    <location>
        <begin position="30"/>
        <end position="49"/>
    </location>
</feature>
<protein>
    <recommendedName>
        <fullName evidence="4">SnoaL-like domain-containing protein</fullName>
    </recommendedName>
</protein>